<organism evidence="1 2">
    <name type="scientific">Scleroderma citrinum Foug A</name>
    <dbReference type="NCBI Taxonomy" id="1036808"/>
    <lineage>
        <taxon>Eukaryota</taxon>
        <taxon>Fungi</taxon>
        <taxon>Dikarya</taxon>
        <taxon>Basidiomycota</taxon>
        <taxon>Agaricomycotina</taxon>
        <taxon>Agaricomycetes</taxon>
        <taxon>Agaricomycetidae</taxon>
        <taxon>Boletales</taxon>
        <taxon>Sclerodermatineae</taxon>
        <taxon>Sclerodermataceae</taxon>
        <taxon>Scleroderma</taxon>
    </lineage>
</organism>
<dbReference type="InParanoid" id="A0A0C3A2W3"/>
<proteinExistence type="predicted"/>
<dbReference type="AlphaFoldDB" id="A0A0C3A2W3"/>
<dbReference type="EMBL" id="KN822078">
    <property type="protein sequence ID" value="KIM59012.1"/>
    <property type="molecule type" value="Genomic_DNA"/>
</dbReference>
<accession>A0A0C3A2W3</accession>
<reference evidence="1 2" key="1">
    <citation type="submission" date="2014-04" db="EMBL/GenBank/DDBJ databases">
        <authorList>
            <consortium name="DOE Joint Genome Institute"/>
            <person name="Kuo A."/>
            <person name="Kohler A."/>
            <person name="Nagy L.G."/>
            <person name="Floudas D."/>
            <person name="Copeland A."/>
            <person name="Barry K.W."/>
            <person name="Cichocki N."/>
            <person name="Veneault-Fourrey C."/>
            <person name="LaButti K."/>
            <person name="Lindquist E.A."/>
            <person name="Lipzen A."/>
            <person name="Lundell T."/>
            <person name="Morin E."/>
            <person name="Murat C."/>
            <person name="Sun H."/>
            <person name="Tunlid A."/>
            <person name="Henrissat B."/>
            <person name="Grigoriev I.V."/>
            <person name="Hibbett D.S."/>
            <person name="Martin F."/>
            <person name="Nordberg H.P."/>
            <person name="Cantor M.N."/>
            <person name="Hua S.X."/>
        </authorList>
    </citation>
    <scope>NUCLEOTIDE SEQUENCE [LARGE SCALE GENOMIC DNA]</scope>
    <source>
        <strain evidence="1 2">Foug A</strain>
    </source>
</reference>
<evidence type="ECO:0000313" key="1">
    <source>
        <dbReference type="EMBL" id="KIM59012.1"/>
    </source>
</evidence>
<protein>
    <submittedName>
        <fullName evidence="1">Uncharacterized protein</fullName>
    </submittedName>
</protein>
<evidence type="ECO:0000313" key="2">
    <source>
        <dbReference type="Proteomes" id="UP000053989"/>
    </source>
</evidence>
<dbReference type="Proteomes" id="UP000053989">
    <property type="component" value="Unassembled WGS sequence"/>
</dbReference>
<sequence>MSVTPHQAFFFRLRNLLVASQSSVFGLEGWFFFWFYVLTEINDNGPNRQDIKWAREPPLSPRLLDLVLKNARLSARSLCCPVATAAVPNVMRQWAVLRSLRVPQCSFALGKYCTDEAPDRANAASALVSTLVVTLRIFYITCGNELQ</sequence>
<name>A0A0C3A2W3_9AGAM</name>
<keyword evidence="2" id="KW-1185">Reference proteome</keyword>
<dbReference type="HOGENOM" id="CLU_1769217_0_0_1"/>
<gene>
    <name evidence="1" type="ORF">SCLCIDRAFT_1042371</name>
</gene>
<reference evidence="2" key="2">
    <citation type="submission" date="2015-01" db="EMBL/GenBank/DDBJ databases">
        <title>Evolutionary Origins and Diversification of the Mycorrhizal Mutualists.</title>
        <authorList>
            <consortium name="DOE Joint Genome Institute"/>
            <consortium name="Mycorrhizal Genomics Consortium"/>
            <person name="Kohler A."/>
            <person name="Kuo A."/>
            <person name="Nagy L.G."/>
            <person name="Floudas D."/>
            <person name="Copeland A."/>
            <person name="Barry K.W."/>
            <person name="Cichocki N."/>
            <person name="Veneault-Fourrey C."/>
            <person name="LaButti K."/>
            <person name="Lindquist E.A."/>
            <person name="Lipzen A."/>
            <person name="Lundell T."/>
            <person name="Morin E."/>
            <person name="Murat C."/>
            <person name="Riley R."/>
            <person name="Ohm R."/>
            <person name="Sun H."/>
            <person name="Tunlid A."/>
            <person name="Henrissat B."/>
            <person name="Grigoriev I.V."/>
            <person name="Hibbett D.S."/>
            <person name="Martin F."/>
        </authorList>
    </citation>
    <scope>NUCLEOTIDE SEQUENCE [LARGE SCALE GENOMIC DNA]</scope>
    <source>
        <strain evidence="2">Foug A</strain>
    </source>
</reference>